<accession>A0AAW1DDX5</accession>
<dbReference type="Proteomes" id="UP001461498">
    <property type="component" value="Unassembled WGS sequence"/>
</dbReference>
<reference evidence="1 2" key="1">
    <citation type="submission" date="2022-12" db="EMBL/GenBank/DDBJ databases">
        <title>Chromosome-level genome assembly of true bugs.</title>
        <authorList>
            <person name="Ma L."/>
            <person name="Li H."/>
        </authorList>
    </citation>
    <scope>NUCLEOTIDE SEQUENCE [LARGE SCALE GENOMIC DNA]</scope>
    <source>
        <strain evidence="1">Lab_2022b</strain>
    </source>
</reference>
<proteinExistence type="predicted"/>
<protein>
    <submittedName>
        <fullName evidence="1">Uncharacterized protein</fullName>
    </submittedName>
</protein>
<organism evidence="1 2">
    <name type="scientific">Rhynocoris fuscipes</name>
    <dbReference type="NCBI Taxonomy" id="488301"/>
    <lineage>
        <taxon>Eukaryota</taxon>
        <taxon>Metazoa</taxon>
        <taxon>Ecdysozoa</taxon>
        <taxon>Arthropoda</taxon>
        <taxon>Hexapoda</taxon>
        <taxon>Insecta</taxon>
        <taxon>Pterygota</taxon>
        <taxon>Neoptera</taxon>
        <taxon>Paraneoptera</taxon>
        <taxon>Hemiptera</taxon>
        <taxon>Heteroptera</taxon>
        <taxon>Panheteroptera</taxon>
        <taxon>Cimicomorpha</taxon>
        <taxon>Reduviidae</taxon>
        <taxon>Harpactorinae</taxon>
        <taxon>Harpactorini</taxon>
        <taxon>Rhynocoris</taxon>
    </lineage>
</organism>
<keyword evidence="2" id="KW-1185">Reference proteome</keyword>
<dbReference type="EMBL" id="JAPXFL010000004">
    <property type="protein sequence ID" value="KAK9507348.1"/>
    <property type="molecule type" value="Genomic_DNA"/>
</dbReference>
<evidence type="ECO:0000313" key="2">
    <source>
        <dbReference type="Proteomes" id="UP001461498"/>
    </source>
</evidence>
<sequence>MDKNFILNNNTGSSPVKVTITPCQPKVLTHLQKRPPVDIAFTDLTYTVKEGSSKSKRKSTMKSREM</sequence>
<dbReference type="AlphaFoldDB" id="A0AAW1DDX5"/>
<comment type="caution">
    <text evidence="1">The sequence shown here is derived from an EMBL/GenBank/DDBJ whole genome shotgun (WGS) entry which is preliminary data.</text>
</comment>
<name>A0AAW1DDX5_9HEMI</name>
<gene>
    <name evidence="1" type="ORF">O3M35_007224</name>
</gene>
<evidence type="ECO:0000313" key="1">
    <source>
        <dbReference type="EMBL" id="KAK9507348.1"/>
    </source>
</evidence>